<protein>
    <submittedName>
        <fullName evidence="2">Aldouronate transport system substrate-binding protein</fullName>
    </submittedName>
</protein>
<dbReference type="InterPro" id="IPR006059">
    <property type="entry name" value="SBP"/>
</dbReference>
<dbReference type="RefSeq" id="WP_134131716.1">
    <property type="nucleotide sequence ID" value="NZ_SODU01000003.1"/>
</dbReference>
<dbReference type="PROSITE" id="PS51257">
    <property type="entry name" value="PROKAR_LIPOPROTEIN"/>
    <property type="match status" value="1"/>
</dbReference>
<reference evidence="2 3" key="1">
    <citation type="submission" date="2019-03" db="EMBL/GenBank/DDBJ databases">
        <title>Genomic Encyclopedia of Type Strains, Phase III (KMG-III): the genomes of soil and plant-associated and newly described type strains.</title>
        <authorList>
            <person name="Whitman W."/>
        </authorList>
    </citation>
    <scope>NUCLEOTIDE SEQUENCE [LARGE SCALE GENOMIC DNA]</scope>
    <source>
        <strain evidence="2 3">VKMAc-2574</strain>
    </source>
</reference>
<organism evidence="2 3">
    <name type="scientific">Kribbella pratensis</name>
    <dbReference type="NCBI Taxonomy" id="2512112"/>
    <lineage>
        <taxon>Bacteria</taxon>
        <taxon>Bacillati</taxon>
        <taxon>Actinomycetota</taxon>
        <taxon>Actinomycetes</taxon>
        <taxon>Propionibacteriales</taxon>
        <taxon>Kribbellaceae</taxon>
        <taxon>Kribbella</taxon>
    </lineage>
</organism>
<proteinExistence type="predicted"/>
<accession>A0ABY2FCV1</accession>
<dbReference type="SUPFAM" id="SSF53850">
    <property type="entry name" value="Periplasmic binding protein-like II"/>
    <property type="match status" value="1"/>
</dbReference>
<name>A0ABY2FCV1_9ACTN</name>
<comment type="caution">
    <text evidence="2">The sequence shown here is derived from an EMBL/GenBank/DDBJ whole genome shotgun (WGS) entry which is preliminary data.</text>
</comment>
<keyword evidence="3" id="KW-1185">Reference proteome</keyword>
<gene>
    <name evidence="2" type="ORF">EV137_6248</name>
</gene>
<keyword evidence="1" id="KW-0732">Signal</keyword>
<sequence>MQSNRRDFLKLTGGVSLLAATSGTVLAGCGGSDGSGTAAKAAAKATPPEYLPYTSVKPDLPGTADGVMPGFFKYPRQLVDGYKDKPGAGAGDVKILTNMFNPAPPGAGSNTYWKALNDRVGANLDITMTPAADYVSKLSTVIAGGDLPDILMIASKFPNRGEMLTKLCADLTSHLSGSAVKDYSFLANLPTDSWLPTMYKGGIHAIPIARSVIGTIMFSRVDLIKARSLNPEPASYADFVETAKGLTDAKANKWAFGASKGVTTFIGNMLGVPNVWKQDGGKFVSELEVPERKEAVARTAELVKAGVFHPDALGGKLQLRDLFGNGTIALNADGYAAWDLMADTYGVDVGGMPVPGYDGAQKGKPVQREGAAIFALTAFKKAGDDRVRQLLRICDWLAAPLGTSEYMFRRFGLEGIHYTWKGDKPERTSAGKTQVSLPLEYVADAPHVLGPSNEQRARTQRAYQEKIVPNLLANPCAGLYSATSISKADELDKLINAAELDIISGRKPISSWDDAVANWKKRGGDKIRDEYSNQ</sequence>
<dbReference type="Pfam" id="PF13416">
    <property type="entry name" value="SBP_bac_8"/>
    <property type="match status" value="1"/>
</dbReference>
<dbReference type="EMBL" id="SODU01000003">
    <property type="protein sequence ID" value="TDW88155.1"/>
    <property type="molecule type" value="Genomic_DNA"/>
</dbReference>
<dbReference type="Proteomes" id="UP000295060">
    <property type="component" value="Unassembled WGS sequence"/>
</dbReference>
<dbReference type="Gene3D" id="3.40.190.10">
    <property type="entry name" value="Periplasmic binding protein-like II"/>
    <property type="match status" value="2"/>
</dbReference>
<dbReference type="PANTHER" id="PTHR43649">
    <property type="entry name" value="ARABINOSE-BINDING PROTEIN-RELATED"/>
    <property type="match status" value="1"/>
</dbReference>
<dbReference type="PANTHER" id="PTHR43649:SF12">
    <property type="entry name" value="DIACETYLCHITOBIOSE BINDING PROTEIN DASA"/>
    <property type="match status" value="1"/>
</dbReference>
<feature type="signal peptide" evidence="1">
    <location>
        <begin position="1"/>
        <end position="27"/>
    </location>
</feature>
<evidence type="ECO:0000256" key="1">
    <source>
        <dbReference type="SAM" id="SignalP"/>
    </source>
</evidence>
<feature type="chain" id="PRO_5046171079" evidence="1">
    <location>
        <begin position="28"/>
        <end position="534"/>
    </location>
</feature>
<dbReference type="InterPro" id="IPR006311">
    <property type="entry name" value="TAT_signal"/>
</dbReference>
<dbReference type="InterPro" id="IPR050490">
    <property type="entry name" value="Bact_solute-bd_prot1"/>
</dbReference>
<dbReference type="PROSITE" id="PS51318">
    <property type="entry name" value="TAT"/>
    <property type="match status" value="1"/>
</dbReference>
<evidence type="ECO:0000313" key="2">
    <source>
        <dbReference type="EMBL" id="TDW88155.1"/>
    </source>
</evidence>
<evidence type="ECO:0000313" key="3">
    <source>
        <dbReference type="Proteomes" id="UP000295060"/>
    </source>
</evidence>